<dbReference type="RefSeq" id="WP_011308747.1">
    <property type="nucleotide sequence ID" value="NZ_AP024514.1"/>
</dbReference>
<keyword evidence="3" id="KW-0479">Metal-binding</keyword>
<dbReference type="PROSITE" id="PS00198">
    <property type="entry name" value="4FE4S_FER_1"/>
    <property type="match status" value="1"/>
</dbReference>
<dbReference type="InterPro" id="IPR017900">
    <property type="entry name" value="4Fe4S_Fe_S_CS"/>
</dbReference>
<protein>
    <submittedName>
        <fullName evidence="8 9">Ni/Fe hydrogenase</fullName>
    </submittedName>
</protein>
<evidence type="ECO:0000256" key="1">
    <source>
        <dbReference type="ARBA" id="ARBA00004196"/>
    </source>
</evidence>
<accession>A0A142V980</accession>
<evidence type="ECO:0000313" key="10">
    <source>
        <dbReference type="Proteomes" id="UP000076394"/>
    </source>
</evidence>
<evidence type="ECO:0000313" key="11">
    <source>
        <dbReference type="Proteomes" id="UP000233649"/>
    </source>
</evidence>
<dbReference type="CDD" id="cd10561">
    <property type="entry name" value="HybA_like"/>
    <property type="match status" value="1"/>
</dbReference>
<dbReference type="PATRIC" id="fig|61435.6.peg.800"/>
<evidence type="ECO:0000256" key="3">
    <source>
        <dbReference type="ARBA" id="ARBA00022723"/>
    </source>
</evidence>
<keyword evidence="6" id="KW-0411">Iron-sulfur</keyword>
<dbReference type="PANTHER" id="PTHR43545">
    <property type="entry name" value="FORMATE DEHYDROGENASE, NITRATE-INDUCIBLE, IRON-SULFUR SUBUNIT"/>
    <property type="match status" value="1"/>
</dbReference>
<keyword evidence="2" id="KW-0004">4Fe-4S</keyword>
<feature type="domain" description="4Fe-4S ferredoxin-type" evidence="7">
    <location>
        <begin position="3"/>
        <end position="34"/>
    </location>
</feature>
<evidence type="ECO:0000256" key="6">
    <source>
        <dbReference type="ARBA" id="ARBA00023014"/>
    </source>
</evidence>
<dbReference type="PANTHER" id="PTHR43545:SF4">
    <property type="entry name" value="IRON-SULFUR PROTEIN"/>
    <property type="match status" value="1"/>
</dbReference>
<reference evidence="9 11" key="2">
    <citation type="journal article" date="2017" name="FEMS Microbiol. Ecol.">
        <title>Reconstructed genomes of novel Dehalococcoides mccartyi strains from 1,2,3,4-tetrachlorodibenzo-p-dioxin-dechlorinating enrichment cultures reveal divergent reductive dehalogenase gene profiles.</title>
        <authorList>
            <person name="Dam H.T."/>
            <person name="Vollmers J."/>
            <person name="Kaster A.K."/>
            <person name="Haggblom M.M."/>
        </authorList>
    </citation>
    <scope>NUCLEOTIDE SEQUENCE [LARGE SCALE GENOMIC DNA]</scope>
    <source>
        <strain evidence="9 11">H1-3-2.001</strain>
    </source>
</reference>
<evidence type="ECO:0000256" key="4">
    <source>
        <dbReference type="ARBA" id="ARBA00022737"/>
    </source>
</evidence>
<comment type="subcellular location">
    <subcellularLocation>
        <location evidence="1">Cell envelope</location>
    </subcellularLocation>
</comment>
<dbReference type="GO" id="GO:0046872">
    <property type="term" value="F:metal ion binding"/>
    <property type="evidence" value="ECO:0007669"/>
    <property type="project" value="UniProtKB-KW"/>
</dbReference>
<dbReference type="EMBL" id="PHFD01000348">
    <property type="protein sequence ID" value="PKH45349.1"/>
    <property type="molecule type" value="Genomic_DNA"/>
</dbReference>
<keyword evidence="5" id="KW-0408">Iron</keyword>
<evidence type="ECO:0000256" key="5">
    <source>
        <dbReference type="ARBA" id="ARBA00023004"/>
    </source>
</evidence>
<evidence type="ECO:0000259" key="7">
    <source>
        <dbReference type="PROSITE" id="PS51379"/>
    </source>
</evidence>
<dbReference type="GO" id="GO:0051539">
    <property type="term" value="F:4 iron, 4 sulfur cluster binding"/>
    <property type="evidence" value="ECO:0007669"/>
    <property type="project" value="UniProtKB-KW"/>
</dbReference>
<gene>
    <name evidence="9" type="ORF">CVH13_01546</name>
    <name evidence="8" type="ORF">Dm11a5_0075</name>
</gene>
<evidence type="ECO:0000256" key="2">
    <source>
        <dbReference type="ARBA" id="ARBA00022485"/>
    </source>
</evidence>
<dbReference type="Gene3D" id="3.30.70.20">
    <property type="match status" value="2"/>
</dbReference>
<dbReference type="OrthoDB" id="9779457at2"/>
<evidence type="ECO:0000313" key="9">
    <source>
        <dbReference type="EMBL" id="PKH45349.1"/>
    </source>
</evidence>
<dbReference type="PROSITE" id="PS51379">
    <property type="entry name" value="4FE4S_FER_2"/>
    <property type="match status" value="3"/>
</dbReference>
<feature type="domain" description="4Fe-4S ferredoxin-type" evidence="7">
    <location>
        <begin position="96"/>
        <end position="125"/>
    </location>
</feature>
<evidence type="ECO:0000313" key="8">
    <source>
        <dbReference type="EMBL" id="AMU85907.1"/>
    </source>
</evidence>
<dbReference type="EMBL" id="CP011127">
    <property type="protein sequence ID" value="AMU85907.1"/>
    <property type="molecule type" value="Genomic_DNA"/>
</dbReference>
<dbReference type="SUPFAM" id="SSF54862">
    <property type="entry name" value="4Fe-4S ferredoxins"/>
    <property type="match status" value="1"/>
</dbReference>
<dbReference type="GO" id="GO:0030313">
    <property type="term" value="C:cell envelope"/>
    <property type="evidence" value="ECO:0007669"/>
    <property type="project" value="UniProtKB-SubCell"/>
</dbReference>
<organism evidence="8 10">
    <name type="scientific">Dehalococcoides mccartyi</name>
    <dbReference type="NCBI Taxonomy" id="61435"/>
    <lineage>
        <taxon>Bacteria</taxon>
        <taxon>Bacillati</taxon>
        <taxon>Chloroflexota</taxon>
        <taxon>Dehalococcoidia</taxon>
        <taxon>Dehalococcoidales</taxon>
        <taxon>Dehalococcoidaceae</taxon>
        <taxon>Dehalococcoides</taxon>
    </lineage>
</organism>
<reference evidence="8 10" key="1">
    <citation type="submission" date="2015-03" db="EMBL/GenBank/DDBJ databases">
        <title>Genomic characterization of Dehalococcoides mccartyi strain 11a5, an unusal plasmid-containing chloroethene dechlorinator.</title>
        <authorList>
            <person name="Zhao S."/>
            <person name="Ding C."/>
            <person name="He J."/>
        </authorList>
    </citation>
    <scope>NUCLEOTIDE SEQUENCE [LARGE SCALE GENOMIC DNA]</scope>
    <source>
        <strain evidence="8 10">11a5</strain>
    </source>
</reference>
<proteinExistence type="predicted"/>
<dbReference type="InterPro" id="IPR051555">
    <property type="entry name" value="FDH_Electron_Transfer_Unit"/>
</dbReference>
<sequence>MPNGMLIDTTRCTGCRGCQVACKQWNENPAVKTTFSPEVTNPLEQNAFNYNLLECREIEEDGKLQWIFAHKRCLHCYEPACVSVCPVGALHKRPNGAVVWDQDKCFGCRYCQNACPFEIPKFEWDDNWAKITKCTMCWNRVDEGMEPACAATCPTGAIKFGERADLLAEAYERLSNNPDKYYPYVYGEKEAGGTHVLYLSSVHPEKLGFDMHEHEFFPSFTREFLGNIPLEISIVASLMVGVWYFRGRRIQAQAHDAEHAENKAGKH</sequence>
<dbReference type="AlphaFoldDB" id="A0A142V980"/>
<dbReference type="OMA" id="NIPKFQW"/>
<dbReference type="InterPro" id="IPR017896">
    <property type="entry name" value="4Fe4S_Fe-S-bd"/>
</dbReference>
<name>A0A142V980_9CHLR</name>
<dbReference type="Pfam" id="PF13247">
    <property type="entry name" value="Fer4_11"/>
    <property type="match status" value="1"/>
</dbReference>
<dbReference type="Proteomes" id="UP000076394">
    <property type="component" value="Chromosome"/>
</dbReference>
<dbReference type="Proteomes" id="UP000233649">
    <property type="component" value="Unassembled WGS sequence"/>
</dbReference>
<feature type="domain" description="4Fe-4S ferredoxin-type" evidence="7">
    <location>
        <begin position="64"/>
        <end position="95"/>
    </location>
</feature>
<keyword evidence="4" id="KW-0677">Repeat</keyword>